<dbReference type="OrthoDB" id="2475735at2759"/>
<dbReference type="EMBL" id="BLAL01000156">
    <property type="protein sequence ID" value="GES85416.1"/>
    <property type="molecule type" value="Genomic_DNA"/>
</dbReference>
<feature type="region of interest" description="Disordered" evidence="1">
    <location>
        <begin position="230"/>
        <end position="260"/>
    </location>
</feature>
<organism evidence="2 3">
    <name type="scientific">Rhizophagus clarus</name>
    <dbReference type="NCBI Taxonomy" id="94130"/>
    <lineage>
        <taxon>Eukaryota</taxon>
        <taxon>Fungi</taxon>
        <taxon>Fungi incertae sedis</taxon>
        <taxon>Mucoromycota</taxon>
        <taxon>Glomeromycotina</taxon>
        <taxon>Glomeromycetes</taxon>
        <taxon>Glomerales</taxon>
        <taxon>Glomeraceae</taxon>
        <taxon>Rhizophagus</taxon>
    </lineage>
</organism>
<gene>
    <name evidence="2" type="ORF">RCL2_001252600</name>
</gene>
<feature type="compositionally biased region" description="Polar residues" evidence="1">
    <location>
        <begin position="1"/>
        <end position="16"/>
    </location>
</feature>
<dbReference type="AlphaFoldDB" id="A0A8H3QN06"/>
<protein>
    <submittedName>
        <fullName evidence="2">Uncharacterized protein</fullName>
    </submittedName>
</protein>
<feature type="region of interest" description="Disordered" evidence="1">
    <location>
        <begin position="1"/>
        <end position="47"/>
    </location>
</feature>
<comment type="caution">
    <text evidence="2">The sequence shown here is derived from an EMBL/GenBank/DDBJ whole genome shotgun (WGS) entry which is preliminary data.</text>
</comment>
<sequence>MMPITNESSDETSFQPFTPPTRFEQAGDKTLISPSKKKARSQDKPNTRKVVENEALTVITGYQPVHNSQVFIHDIIVYNIPVKWNNYTIINVLSIWKKVISMTVKRQKKYKTLRVKLEISQFFKNYEKHWIALLMGFSVRWFSASWSLQERKKRERYQAAVLNPPESMTSATLVHKDNEAYLISYNINMFKEVKLPDGKRKIIEYLSNWDDLYQLINTLNVWNGKTVDWTRHTSPSHNPKKSTKSPKDKSNGPVLASDMK</sequence>
<proteinExistence type="predicted"/>
<accession>A0A8H3QN06</accession>
<name>A0A8H3QN06_9GLOM</name>
<evidence type="ECO:0000313" key="2">
    <source>
        <dbReference type="EMBL" id="GES85416.1"/>
    </source>
</evidence>
<evidence type="ECO:0000256" key="1">
    <source>
        <dbReference type="SAM" id="MobiDB-lite"/>
    </source>
</evidence>
<evidence type="ECO:0000313" key="3">
    <source>
        <dbReference type="Proteomes" id="UP000615446"/>
    </source>
</evidence>
<reference evidence="2" key="1">
    <citation type="submission" date="2019-10" db="EMBL/GenBank/DDBJ databases">
        <title>Conservation and host-specific expression of non-tandemly repeated heterogenous ribosome RNA gene in arbuscular mycorrhizal fungi.</title>
        <authorList>
            <person name="Maeda T."/>
            <person name="Kobayashi Y."/>
            <person name="Nakagawa T."/>
            <person name="Ezawa T."/>
            <person name="Yamaguchi K."/>
            <person name="Bino T."/>
            <person name="Nishimoto Y."/>
            <person name="Shigenobu S."/>
            <person name="Kawaguchi M."/>
        </authorList>
    </citation>
    <scope>NUCLEOTIDE SEQUENCE</scope>
    <source>
        <strain evidence="2">HR1</strain>
    </source>
</reference>
<dbReference type="Proteomes" id="UP000615446">
    <property type="component" value="Unassembled WGS sequence"/>
</dbReference>